<dbReference type="EMBL" id="KZ664213">
    <property type="protein sequence ID" value="PPS06922.1"/>
    <property type="molecule type" value="Genomic_DNA"/>
</dbReference>
<evidence type="ECO:0000313" key="2">
    <source>
        <dbReference type="Proteomes" id="UP000239757"/>
    </source>
</evidence>
<gene>
    <name evidence="1" type="ORF">GOBAR_AA13725</name>
</gene>
<sequence length="111" mass="13251">METKRGTTYERFSRCVGGMWISGYEFPRLDRGIATTTWYRLNKWATRKKKDNKQAIHKFQNRLNELYEADVDDTVLGEIIEAKLAINLEVDKREIHWEQRGRTNWLRFAIG</sequence>
<name>A0A2P5XUB0_GOSBA</name>
<accession>A0A2P5XUB0</accession>
<protein>
    <submittedName>
        <fullName evidence="1">Uncharacterized protein</fullName>
    </submittedName>
</protein>
<dbReference type="AlphaFoldDB" id="A0A2P5XUB0"/>
<evidence type="ECO:0000313" key="1">
    <source>
        <dbReference type="EMBL" id="PPS06922.1"/>
    </source>
</evidence>
<proteinExistence type="predicted"/>
<dbReference type="Proteomes" id="UP000239757">
    <property type="component" value="Unassembled WGS sequence"/>
</dbReference>
<reference evidence="1 2" key="1">
    <citation type="submission" date="2015-01" db="EMBL/GenBank/DDBJ databases">
        <title>Genome of allotetraploid Gossypium barbadense reveals genomic plasticity and fiber elongation in cotton evolution.</title>
        <authorList>
            <person name="Chen X."/>
            <person name="Liu X."/>
            <person name="Zhao B."/>
            <person name="Zheng H."/>
            <person name="Hu Y."/>
            <person name="Lu G."/>
            <person name="Yang C."/>
            <person name="Chen J."/>
            <person name="Shan C."/>
            <person name="Zhang L."/>
            <person name="Zhou Y."/>
            <person name="Wang L."/>
            <person name="Guo W."/>
            <person name="Bai Y."/>
            <person name="Ruan J."/>
            <person name="Shangguan X."/>
            <person name="Mao Y."/>
            <person name="Jiang J."/>
            <person name="Zhu Y."/>
            <person name="Lei J."/>
            <person name="Kang H."/>
            <person name="Chen S."/>
            <person name="He X."/>
            <person name="Wang R."/>
            <person name="Wang Y."/>
            <person name="Chen J."/>
            <person name="Wang L."/>
            <person name="Yu S."/>
            <person name="Wang B."/>
            <person name="Wei J."/>
            <person name="Song S."/>
            <person name="Lu X."/>
            <person name="Gao Z."/>
            <person name="Gu W."/>
            <person name="Deng X."/>
            <person name="Ma D."/>
            <person name="Wang S."/>
            <person name="Liang W."/>
            <person name="Fang L."/>
            <person name="Cai C."/>
            <person name="Zhu X."/>
            <person name="Zhou B."/>
            <person name="Zhang Y."/>
            <person name="Chen Z."/>
            <person name="Xu S."/>
            <person name="Zhu R."/>
            <person name="Wang S."/>
            <person name="Zhang T."/>
            <person name="Zhao G."/>
        </authorList>
    </citation>
    <scope>NUCLEOTIDE SEQUENCE [LARGE SCALE GENOMIC DNA]</scope>
    <source>
        <strain evidence="2">cv. Xinhai21</strain>
        <tissue evidence="1">Leaf</tissue>
    </source>
</reference>
<dbReference type="OrthoDB" id="1935929at2759"/>
<organism evidence="1 2">
    <name type="scientific">Gossypium barbadense</name>
    <name type="common">Sea Island cotton</name>
    <name type="synonym">Hibiscus barbadensis</name>
    <dbReference type="NCBI Taxonomy" id="3634"/>
    <lineage>
        <taxon>Eukaryota</taxon>
        <taxon>Viridiplantae</taxon>
        <taxon>Streptophyta</taxon>
        <taxon>Embryophyta</taxon>
        <taxon>Tracheophyta</taxon>
        <taxon>Spermatophyta</taxon>
        <taxon>Magnoliopsida</taxon>
        <taxon>eudicotyledons</taxon>
        <taxon>Gunneridae</taxon>
        <taxon>Pentapetalae</taxon>
        <taxon>rosids</taxon>
        <taxon>malvids</taxon>
        <taxon>Malvales</taxon>
        <taxon>Malvaceae</taxon>
        <taxon>Malvoideae</taxon>
        <taxon>Gossypium</taxon>
    </lineage>
</organism>